<evidence type="ECO:0000313" key="1">
    <source>
        <dbReference type="EMBL" id="TID17403.1"/>
    </source>
</evidence>
<reference evidence="1 2" key="1">
    <citation type="submission" date="2019-04" db="EMBL/GenBank/DDBJ databases">
        <title>High contiguity whole genome sequence and gene annotation resource for two Venturia nashicola isolates.</title>
        <authorList>
            <person name="Prokchorchik M."/>
            <person name="Won K."/>
            <person name="Lee Y."/>
            <person name="Choi E.D."/>
            <person name="Segonzac C."/>
            <person name="Sohn K.H."/>
        </authorList>
    </citation>
    <scope>NUCLEOTIDE SEQUENCE [LARGE SCALE GENOMIC DNA]</scope>
    <source>
        <strain evidence="1 2">PRI2</strain>
    </source>
</reference>
<protein>
    <submittedName>
        <fullName evidence="1">Uncharacterized protein</fullName>
    </submittedName>
</protein>
<gene>
    <name evidence="1" type="ORF">E6O75_ATG08149</name>
</gene>
<keyword evidence="2" id="KW-1185">Reference proteome</keyword>
<sequence>MTLKIYGLPFIYRLPHISSKTVNIVSIDIRSEKQHHLRMVECVTPHAKAASGNGTPRIRIVCSETNHSLLQCMQQEMRPALFRSNSLLFTF</sequence>
<evidence type="ECO:0000313" key="2">
    <source>
        <dbReference type="Proteomes" id="UP000298493"/>
    </source>
</evidence>
<organism evidence="1 2">
    <name type="scientific">Venturia nashicola</name>
    <dbReference type="NCBI Taxonomy" id="86259"/>
    <lineage>
        <taxon>Eukaryota</taxon>
        <taxon>Fungi</taxon>
        <taxon>Dikarya</taxon>
        <taxon>Ascomycota</taxon>
        <taxon>Pezizomycotina</taxon>
        <taxon>Dothideomycetes</taxon>
        <taxon>Pleosporomycetidae</taxon>
        <taxon>Venturiales</taxon>
        <taxon>Venturiaceae</taxon>
        <taxon>Venturia</taxon>
    </lineage>
</organism>
<comment type="caution">
    <text evidence="1">The sequence shown here is derived from an EMBL/GenBank/DDBJ whole genome shotgun (WGS) entry which is preliminary data.</text>
</comment>
<name>A0A4Z1P9C9_9PEZI</name>
<proteinExistence type="predicted"/>
<dbReference type="AlphaFoldDB" id="A0A4Z1P9C9"/>
<accession>A0A4Z1P9C9</accession>
<dbReference type="Proteomes" id="UP000298493">
    <property type="component" value="Unassembled WGS sequence"/>
</dbReference>
<dbReference type="EMBL" id="SNSC02000016">
    <property type="protein sequence ID" value="TID17403.1"/>
    <property type="molecule type" value="Genomic_DNA"/>
</dbReference>